<evidence type="ECO:0000313" key="2">
    <source>
        <dbReference type="Proteomes" id="UP000192223"/>
    </source>
</evidence>
<dbReference type="RefSeq" id="XP_018326937.1">
    <property type="nucleotide sequence ID" value="XM_018471435.2"/>
</dbReference>
<proteinExistence type="predicted"/>
<gene>
    <name evidence="3" type="primary">LOC108738167</name>
</gene>
<dbReference type="OrthoDB" id="46913at2759"/>
<dbReference type="AlphaFoldDB" id="A0A1W4X2D3"/>
<dbReference type="Proteomes" id="UP000192223">
    <property type="component" value="Unplaced"/>
</dbReference>
<sequence length="228" mass="27044">MGKDNAADDTKSRITIMKPKAEPCNLRIHELAKPRTILLLCLWYQYRHFLTPEKCRKLKQTLQEDYSMSPEDAERYFQEINDKIEKIAERRKQKILSRKRWKKKVDQCERKRGYRFFRAFLEKALRLSYQNPVPPLIPSRLKNVMDIVLEQLCDLLKMDIPNEECMTKEGEFIVSLAYNIAAVIENTSYEVNAQKNLELEEIEKQENILKEEEANKGDKEQVVKVTNF</sequence>
<organism evidence="2 3">
    <name type="scientific">Agrilus planipennis</name>
    <name type="common">Emerald ash borer</name>
    <name type="synonym">Agrilus marcopoli</name>
    <dbReference type="NCBI Taxonomy" id="224129"/>
    <lineage>
        <taxon>Eukaryota</taxon>
        <taxon>Metazoa</taxon>
        <taxon>Ecdysozoa</taxon>
        <taxon>Arthropoda</taxon>
        <taxon>Hexapoda</taxon>
        <taxon>Insecta</taxon>
        <taxon>Pterygota</taxon>
        <taxon>Neoptera</taxon>
        <taxon>Endopterygota</taxon>
        <taxon>Coleoptera</taxon>
        <taxon>Polyphaga</taxon>
        <taxon>Elateriformia</taxon>
        <taxon>Buprestoidea</taxon>
        <taxon>Buprestidae</taxon>
        <taxon>Agrilinae</taxon>
        <taxon>Agrilus</taxon>
    </lineage>
</organism>
<evidence type="ECO:0000313" key="3">
    <source>
        <dbReference type="RefSeq" id="XP_018326937.1"/>
    </source>
</evidence>
<dbReference type="KEGG" id="apln:108738167"/>
<dbReference type="InParanoid" id="A0A1W4X2D3"/>
<dbReference type="GeneID" id="108738167"/>
<keyword evidence="1" id="KW-0175">Coiled coil</keyword>
<reference evidence="3" key="1">
    <citation type="submission" date="2025-08" db="UniProtKB">
        <authorList>
            <consortium name="RefSeq"/>
        </authorList>
    </citation>
    <scope>IDENTIFICATION</scope>
    <source>
        <tissue evidence="3">Entire body</tissue>
    </source>
</reference>
<evidence type="ECO:0000256" key="1">
    <source>
        <dbReference type="SAM" id="Coils"/>
    </source>
</evidence>
<accession>A0A1W4X2D3</accession>
<feature type="coiled-coil region" evidence="1">
    <location>
        <begin position="192"/>
        <end position="222"/>
    </location>
</feature>
<protein>
    <submittedName>
        <fullName evidence="3">Uncharacterized protein LOC108738167</fullName>
    </submittedName>
</protein>
<name>A0A1W4X2D3_AGRPL</name>
<keyword evidence="2" id="KW-1185">Reference proteome</keyword>